<dbReference type="AlphaFoldDB" id="A0A833YI12"/>
<evidence type="ECO:0000313" key="3">
    <source>
        <dbReference type="Proteomes" id="UP000664940"/>
    </source>
</evidence>
<keyword evidence="1" id="KW-0472">Membrane</keyword>
<accession>A0A833YI12</accession>
<evidence type="ECO:0000256" key="1">
    <source>
        <dbReference type="SAM" id="Phobius"/>
    </source>
</evidence>
<gene>
    <name evidence="2" type="ORF">HJG60_017318</name>
</gene>
<organism evidence="2 3">
    <name type="scientific">Phyllostomus discolor</name>
    <name type="common">pale spear-nosed bat</name>
    <dbReference type="NCBI Taxonomy" id="89673"/>
    <lineage>
        <taxon>Eukaryota</taxon>
        <taxon>Metazoa</taxon>
        <taxon>Chordata</taxon>
        <taxon>Craniata</taxon>
        <taxon>Vertebrata</taxon>
        <taxon>Euteleostomi</taxon>
        <taxon>Mammalia</taxon>
        <taxon>Eutheria</taxon>
        <taxon>Laurasiatheria</taxon>
        <taxon>Chiroptera</taxon>
        <taxon>Yangochiroptera</taxon>
        <taxon>Phyllostomidae</taxon>
        <taxon>Phyllostominae</taxon>
        <taxon>Phyllostomus</taxon>
    </lineage>
</organism>
<protein>
    <submittedName>
        <fullName evidence="2">Uncharacterized protein</fullName>
    </submittedName>
</protein>
<comment type="caution">
    <text evidence="2">The sequence shown here is derived from an EMBL/GenBank/DDBJ whole genome shotgun (WGS) entry which is preliminary data.</text>
</comment>
<evidence type="ECO:0000313" key="2">
    <source>
        <dbReference type="EMBL" id="KAF6075894.1"/>
    </source>
</evidence>
<reference evidence="2 3" key="1">
    <citation type="journal article" date="2020" name="Nature">
        <title>Six reference-quality genomes reveal evolution of bat adaptations.</title>
        <authorList>
            <person name="Jebb D."/>
            <person name="Huang Z."/>
            <person name="Pippel M."/>
            <person name="Hughes G.M."/>
            <person name="Lavrichenko K."/>
            <person name="Devanna P."/>
            <person name="Winkler S."/>
            <person name="Jermiin L.S."/>
            <person name="Skirmuntt E.C."/>
            <person name="Katzourakis A."/>
            <person name="Burkitt-Gray L."/>
            <person name="Ray D.A."/>
            <person name="Sullivan K.A.M."/>
            <person name="Roscito J.G."/>
            <person name="Kirilenko B.M."/>
            <person name="Davalos L.M."/>
            <person name="Corthals A.P."/>
            <person name="Power M.L."/>
            <person name="Jones G."/>
            <person name="Ransome R.D."/>
            <person name="Dechmann D.K.N."/>
            <person name="Locatelli A.G."/>
            <person name="Puechmaille S.J."/>
            <person name="Fedrigo O."/>
            <person name="Jarvis E.D."/>
            <person name="Hiller M."/>
            <person name="Vernes S.C."/>
            <person name="Myers E.W."/>
            <person name="Teeling E.C."/>
        </authorList>
    </citation>
    <scope>NUCLEOTIDE SEQUENCE [LARGE SCALE GENOMIC DNA]</scope>
    <source>
        <strain evidence="2">Bat1K_MPI-CBG_1</strain>
    </source>
</reference>
<dbReference type="Proteomes" id="UP000664940">
    <property type="component" value="Unassembled WGS sequence"/>
</dbReference>
<feature type="transmembrane region" description="Helical" evidence="1">
    <location>
        <begin position="60"/>
        <end position="81"/>
    </location>
</feature>
<sequence length="111" mass="12012">MAMTQLMKALSSAHPGALGTISSPTLSGSATPSATPVPISFLLDPSVQIPLGKASASCCLFTKASLLFLLLVTLAMGLWLIQGQKRCKIARMRKFRRNRMRLRKKKKPASI</sequence>
<keyword evidence="1" id="KW-0812">Transmembrane</keyword>
<proteinExistence type="predicted"/>
<name>A0A833YI12_9CHIR</name>
<keyword evidence="1" id="KW-1133">Transmembrane helix</keyword>
<dbReference type="EMBL" id="JABVXQ010000015">
    <property type="protein sequence ID" value="KAF6075894.1"/>
    <property type="molecule type" value="Genomic_DNA"/>
</dbReference>